<dbReference type="Proteomes" id="UP001152888">
    <property type="component" value="Unassembled WGS sequence"/>
</dbReference>
<proteinExistence type="predicted"/>
<dbReference type="EMBL" id="CAKOFQ010007439">
    <property type="protein sequence ID" value="CAH2001209.1"/>
    <property type="molecule type" value="Genomic_DNA"/>
</dbReference>
<sequence>MKKCQPKHENSIV</sequence>
<evidence type="ECO:0000313" key="2">
    <source>
        <dbReference type="Proteomes" id="UP001152888"/>
    </source>
</evidence>
<gene>
    <name evidence="1" type="ORF">ACAOBT_LOCUS26043</name>
</gene>
<name>A0A9P0LWD3_ACAOB</name>
<keyword evidence="2" id="KW-1185">Reference proteome</keyword>
<accession>A0A9P0LWD3</accession>
<evidence type="ECO:0000313" key="1">
    <source>
        <dbReference type="EMBL" id="CAH2001209.1"/>
    </source>
</evidence>
<protein>
    <submittedName>
        <fullName evidence="1">Uncharacterized protein</fullName>
    </submittedName>
</protein>
<organism evidence="1 2">
    <name type="scientific">Acanthoscelides obtectus</name>
    <name type="common">Bean weevil</name>
    <name type="synonym">Bruchus obtectus</name>
    <dbReference type="NCBI Taxonomy" id="200917"/>
    <lineage>
        <taxon>Eukaryota</taxon>
        <taxon>Metazoa</taxon>
        <taxon>Ecdysozoa</taxon>
        <taxon>Arthropoda</taxon>
        <taxon>Hexapoda</taxon>
        <taxon>Insecta</taxon>
        <taxon>Pterygota</taxon>
        <taxon>Neoptera</taxon>
        <taxon>Endopterygota</taxon>
        <taxon>Coleoptera</taxon>
        <taxon>Polyphaga</taxon>
        <taxon>Cucujiformia</taxon>
        <taxon>Chrysomeloidea</taxon>
        <taxon>Chrysomelidae</taxon>
        <taxon>Bruchinae</taxon>
        <taxon>Bruchini</taxon>
        <taxon>Acanthoscelides</taxon>
    </lineage>
</organism>
<reference evidence="1" key="1">
    <citation type="submission" date="2022-03" db="EMBL/GenBank/DDBJ databases">
        <authorList>
            <person name="Sayadi A."/>
        </authorList>
    </citation>
    <scope>NUCLEOTIDE SEQUENCE</scope>
</reference>
<comment type="caution">
    <text evidence="1">The sequence shown here is derived from an EMBL/GenBank/DDBJ whole genome shotgun (WGS) entry which is preliminary data.</text>
</comment>